<comment type="caution">
    <text evidence="15">The sequence shown here is derived from an EMBL/GenBank/DDBJ whole genome shotgun (WGS) entry which is preliminary data.</text>
</comment>
<evidence type="ECO:0000256" key="7">
    <source>
        <dbReference type="ARBA" id="ARBA00023136"/>
    </source>
</evidence>
<evidence type="ECO:0000256" key="6">
    <source>
        <dbReference type="ARBA" id="ARBA00023077"/>
    </source>
</evidence>
<keyword evidence="9 10" id="KW-0998">Cell outer membrane</keyword>
<keyword evidence="2 10" id="KW-0813">Transport</keyword>
<dbReference type="Pfam" id="PF00593">
    <property type="entry name" value="TonB_dep_Rec_b-barrel"/>
    <property type="match status" value="1"/>
</dbReference>
<dbReference type="InterPro" id="IPR039426">
    <property type="entry name" value="TonB-dep_rcpt-like"/>
</dbReference>
<dbReference type="InterPro" id="IPR010917">
    <property type="entry name" value="TonB_rcpt_CS"/>
</dbReference>
<dbReference type="SUPFAM" id="SSF56935">
    <property type="entry name" value="Porins"/>
    <property type="match status" value="1"/>
</dbReference>
<keyword evidence="3 10" id="KW-1134">Transmembrane beta strand</keyword>
<keyword evidence="8 15" id="KW-0675">Receptor</keyword>
<keyword evidence="16" id="KW-1185">Reference proteome</keyword>
<name>A0ABW7N6Z6_9BACT</name>
<evidence type="ECO:0000256" key="9">
    <source>
        <dbReference type="ARBA" id="ARBA00023237"/>
    </source>
</evidence>
<dbReference type="Pfam" id="PF07715">
    <property type="entry name" value="Plug"/>
    <property type="match status" value="1"/>
</dbReference>
<keyword evidence="6 11" id="KW-0798">TonB box</keyword>
<comment type="similarity">
    <text evidence="10 11">Belongs to the TonB-dependent receptor family.</text>
</comment>
<dbReference type="Proteomes" id="UP001610063">
    <property type="component" value="Unassembled WGS sequence"/>
</dbReference>
<feature type="domain" description="TonB-dependent receptor-like beta-barrel" evidence="13">
    <location>
        <begin position="311"/>
        <end position="798"/>
    </location>
</feature>
<keyword evidence="5" id="KW-0732">Signal</keyword>
<organism evidence="15 16">
    <name type="scientific">Marinoscillum luteum</name>
    <dbReference type="NCBI Taxonomy" id="861051"/>
    <lineage>
        <taxon>Bacteria</taxon>
        <taxon>Pseudomonadati</taxon>
        <taxon>Bacteroidota</taxon>
        <taxon>Cytophagia</taxon>
        <taxon>Cytophagales</taxon>
        <taxon>Reichenbachiellaceae</taxon>
        <taxon>Marinoscillum</taxon>
    </lineage>
</organism>
<evidence type="ECO:0000259" key="13">
    <source>
        <dbReference type="Pfam" id="PF00593"/>
    </source>
</evidence>
<sequence length="833" mass="93857">MAEFIDAMSAWKNEMVALRDIWRLGVTLAFLVVACSAMSQRVSGVVTNEAEEPMEGVMIFLEGSSLKTTTDAKGYFELSDLGDGDYRIVAFFPEYQTDFLDVKAGAENTTIRFRLKPMSQELESVVVENTRSETMGISWLQSVSGAAIYEAKKTELINVGGLIGNKAANVGRQVYAQVPGLNIWESDGAGINLGIGGRGLNPNRTSNFNVRQNGYDISADALGYPESYYTPPVLALDKIEVVRGAAGLQYGTQFGGMLNFDFKEGPRDKKIELTSAQTLGSFGLFNTFNSLGGTVGKVNYYTFYQYKHSEGWRPNSQQDQHNLFASVTYDFTPFLSAKLEHTHMTYLAQQPGGLTDIEFYQNPQQSKRARNWFDVGWDLTAMEWNYRYSSSLKFNNKTFMLGANRYAVGNLERIDRPDDPTENRNLLKDEYHNWGNEFRTIYHYNLLGQKSVLLVGNRLYFGKTLREQGEGDNGSGPHFEFENKEEPGESDFTFPSRNVAFFAENIFNLTPRLSVTPGIRYEYIRTDAKGYYYDRREDLAGNVIYEEKVEEDKSKPRSFALMGVGISYKYSETVEVYGNFSQNFRAINFNDIRVDNPSLKVDENIDDESGYNLDLGIRGAEAGKFRYDVSLFYLSYQGRIGNVLRTEPDPRFNNLVDRTFRYRTNVADAGILGLESYIEADLLKLFSIPAEKSTVTTFLNFAMISSRYMNNDEAGIEGNKVELVPPVNIKSGVTYKRGNFGVSYLYTYVMEQYSDASNADSTPPVPTAVEGIIPTYFVMDLSVSYAYKFWTFEGGVNNFTDESYFTRRAAGYPGPGIIPANPRNFYVGVGVKF</sequence>
<dbReference type="InterPro" id="IPR000531">
    <property type="entry name" value="Beta-barrel_TonB"/>
</dbReference>
<reference evidence="15 16" key="1">
    <citation type="journal article" date="2013" name="Int. J. Syst. Evol. Microbiol.">
        <title>Marinoscillum luteum sp. nov., isolated from marine sediment.</title>
        <authorList>
            <person name="Cha I.T."/>
            <person name="Park S.J."/>
            <person name="Kim S.J."/>
            <person name="Kim J.G."/>
            <person name="Jung M.Y."/>
            <person name="Shin K.S."/>
            <person name="Kwon K.K."/>
            <person name="Yang S.H."/>
            <person name="Seo Y.S."/>
            <person name="Rhee S.K."/>
        </authorList>
    </citation>
    <scope>NUCLEOTIDE SEQUENCE [LARGE SCALE GENOMIC DNA]</scope>
    <source>
        <strain evidence="15 16">KCTC 23939</strain>
    </source>
</reference>
<evidence type="ECO:0000256" key="12">
    <source>
        <dbReference type="SAM" id="MobiDB-lite"/>
    </source>
</evidence>
<evidence type="ECO:0000256" key="8">
    <source>
        <dbReference type="ARBA" id="ARBA00023170"/>
    </source>
</evidence>
<evidence type="ECO:0000256" key="1">
    <source>
        <dbReference type="ARBA" id="ARBA00004571"/>
    </source>
</evidence>
<dbReference type="InterPro" id="IPR037066">
    <property type="entry name" value="Plug_dom_sf"/>
</dbReference>
<comment type="subcellular location">
    <subcellularLocation>
        <location evidence="1 10">Cell outer membrane</location>
        <topology evidence="1 10">Multi-pass membrane protein</topology>
    </subcellularLocation>
</comment>
<evidence type="ECO:0000313" key="16">
    <source>
        <dbReference type="Proteomes" id="UP001610063"/>
    </source>
</evidence>
<keyword evidence="7 10" id="KW-0472">Membrane</keyword>
<feature type="region of interest" description="Disordered" evidence="12">
    <location>
        <begin position="466"/>
        <end position="488"/>
    </location>
</feature>
<proteinExistence type="inferred from homology"/>
<feature type="domain" description="TonB-dependent receptor plug" evidence="14">
    <location>
        <begin position="167"/>
        <end position="253"/>
    </location>
</feature>
<evidence type="ECO:0000256" key="2">
    <source>
        <dbReference type="ARBA" id="ARBA00022448"/>
    </source>
</evidence>
<evidence type="ECO:0000256" key="5">
    <source>
        <dbReference type="ARBA" id="ARBA00022729"/>
    </source>
</evidence>
<dbReference type="SUPFAM" id="SSF49464">
    <property type="entry name" value="Carboxypeptidase regulatory domain-like"/>
    <property type="match status" value="1"/>
</dbReference>
<gene>
    <name evidence="15" type="ORF">ACHKAR_07365</name>
</gene>
<evidence type="ECO:0000256" key="11">
    <source>
        <dbReference type="RuleBase" id="RU003357"/>
    </source>
</evidence>
<dbReference type="Pfam" id="PF13715">
    <property type="entry name" value="CarbopepD_reg_2"/>
    <property type="match status" value="1"/>
</dbReference>
<dbReference type="PANTHER" id="PTHR30069:SF29">
    <property type="entry name" value="HEMOGLOBIN AND HEMOGLOBIN-HAPTOGLOBIN-BINDING PROTEIN 1-RELATED"/>
    <property type="match status" value="1"/>
</dbReference>
<dbReference type="EMBL" id="JBIPKE010000014">
    <property type="protein sequence ID" value="MFH6983249.1"/>
    <property type="molecule type" value="Genomic_DNA"/>
</dbReference>
<accession>A0ABW7N6Z6</accession>
<dbReference type="Gene3D" id="2.170.130.10">
    <property type="entry name" value="TonB-dependent receptor, plug domain"/>
    <property type="match status" value="1"/>
</dbReference>
<keyword evidence="4 10" id="KW-0812">Transmembrane</keyword>
<dbReference type="PROSITE" id="PS52016">
    <property type="entry name" value="TONB_DEPENDENT_REC_3"/>
    <property type="match status" value="1"/>
</dbReference>
<evidence type="ECO:0000256" key="4">
    <source>
        <dbReference type="ARBA" id="ARBA00022692"/>
    </source>
</evidence>
<dbReference type="InterPro" id="IPR012910">
    <property type="entry name" value="Plug_dom"/>
</dbReference>
<dbReference type="PANTHER" id="PTHR30069">
    <property type="entry name" value="TONB-DEPENDENT OUTER MEMBRANE RECEPTOR"/>
    <property type="match status" value="1"/>
</dbReference>
<evidence type="ECO:0000256" key="10">
    <source>
        <dbReference type="PROSITE-ProRule" id="PRU01360"/>
    </source>
</evidence>
<evidence type="ECO:0000313" key="15">
    <source>
        <dbReference type="EMBL" id="MFH6983249.1"/>
    </source>
</evidence>
<dbReference type="PROSITE" id="PS01156">
    <property type="entry name" value="TONB_DEPENDENT_REC_2"/>
    <property type="match status" value="1"/>
</dbReference>
<evidence type="ECO:0000256" key="3">
    <source>
        <dbReference type="ARBA" id="ARBA00022452"/>
    </source>
</evidence>
<protein>
    <submittedName>
        <fullName evidence="15">TonB-dependent receptor domain-containing protein</fullName>
    </submittedName>
</protein>
<dbReference type="InterPro" id="IPR008969">
    <property type="entry name" value="CarboxyPept-like_regulatory"/>
</dbReference>
<dbReference type="Gene3D" id="2.40.170.20">
    <property type="entry name" value="TonB-dependent receptor, beta-barrel domain"/>
    <property type="match status" value="1"/>
</dbReference>
<dbReference type="RefSeq" id="WP_395416805.1">
    <property type="nucleotide sequence ID" value="NZ_JBIPKE010000014.1"/>
</dbReference>
<dbReference type="Gene3D" id="2.60.40.1120">
    <property type="entry name" value="Carboxypeptidase-like, regulatory domain"/>
    <property type="match status" value="1"/>
</dbReference>
<dbReference type="InterPro" id="IPR036942">
    <property type="entry name" value="Beta-barrel_TonB_sf"/>
</dbReference>
<evidence type="ECO:0000259" key="14">
    <source>
        <dbReference type="Pfam" id="PF07715"/>
    </source>
</evidence>